<proteinExistence type="predicted"/>
<comment type="caution">
    <text evidence="1">The sequence shown here is derived from an EMBL/GenBank/DDBJ whole genome shotgun (WGS) entry which is preliminary data.</text>
</comment>
<evidence type="ECO:0008006" key="3">
    <source>
        <dbReference type="Google" id="ProtNLM"/>
    </source>
</evidence>
<dbReference type="AlphaFoldDB" id="A0A8J7H5Q7"/>
<reference evidence="1" key="1">
    <citation type="submission" date="2020-12" db="EMBL/GenBank/DDBJ databases">
        <title>M. sibirica DSM 26468T genome.</title>
        <authorList>
            <person name="Thieme N."/>
            <person name="Rettenmaier R."/>
            <person name="Zverlov V."/>
            <person name="Liebl W."/>
        </authorList>
    </citation>
    <scope>NUCLEOTIDE SEQUENCE</scope>
    <source>
        <strain evidence="1">DSM 26468</strain>
    </source>
</reference>
<dbReference type="GO" id="GO:0009976">
    <property type="term" value="F:tocopherol cyclase activity"/>
    <property type="evidence" value="ECO:0007669"/>
    <property type="project" value="InterPro"/>
</dbReference>
<organism evidence="1 2">
    <name type="scientific">Mobilitalea sibirica</name>
    <dbReference type="NCBI Taxonomy" id="1462919"/>
    <lineage>
        <taxon>Bacteria</taxon>
        <taxon>Bacillati</taxon>
        <taxon>Bacillota</taxon>
        <taxon>Clostridia</taxon>
        <taxon>Lachnospirales</taxon>
        <taxon>Lachnospiraceae</taxon>
        <taxon>Mobilitalea</taxon>
    </lineage>
</organism>
<accession>A0A8J7H5Q7</accession>
<dbReference type="Pfam" id="PF14249">
    <property type="entry name" value="Tocopherol_cycl"/>
    <property type="match status" value="1"/>
</dbReference>
<dbReference type="PANTHER" id="PTHR35309">
    <property type="match status" value="1"/>
</dbReference>
<dbReference type="RefSeq" id="WP_197662020.1">
    <property type="nucleotide sequence ID" value="NZ_JAEAGR010000014.1"/>
</dbReference>
<dbReference type="SUPFAM" id="SSF159245">
    <property type="entry name" value="AttH-like"/>
    <property type="match status" value="1"/>
</dbReference>
<sequence length="316" mass="36969">MYRIRKIFYPELFQGKYKKKNYFEGWYFKLIDPTMKHAIAVIPGVSIGSGMQDSHAFIQVLLNNNTVEIFRFHYTDFSYNEKKFEIRIANNYFSRDKIHLNLIGKDIIIKGKLSFYNIIKLPKTILKPGIMGYFSYIPFMECYHGIVNIHHNIQGFLGICQNQIDFTSGYGYIEKDWGKSFPKSWIWLQSNHFGEYDVSVMFSIADIPLFGYSFPGFISFIRLAEEIYVFATYTGAKLCQLKILKDYIWIVLKDRKYYLKIKVYHTNGGILKAPKNGFMKRDIIESINAKVEVQLTDIHRNIIFKGTGTNTGLEIM</sequence>
<dbReference type="EMBL" id="JAEAGR010000014">
    <property type="protein sequence ID" value="MBH1941774.1"/>
    <property type="molecule type" value="Genomic_DNA"/>
</dbReference>
<dbReference type="PANTHER" id="PTHR35309:SF4">
    <property type="entry name" value="TOCOPHEROL CYCLASE"/>
    <property type="match status" value="1"/>
</dbReference>
<keyword evidence="2" id="KW-1185">Reference proteome</keyword>
<evidence type="ECO:0000313" key="2">
    <source>
        <dbReference type="Proteomes" id="UP000623269"/>
    </source>
</evidence>
<dbReference type="InterPro" id="IPR025893">
    <property type="entry name" value="Tocopherol_cyclase"/>
</dbReference>
<name>A0A8J7H5Q7_9FIRM</name>
<dbReference type="Proteomes" id="UP000623269">
    <property type="component" value="Unassembled WGS sequence"/>
</dbReference>
<protein>
    <recommendedName>
        <fullName evidence="3">Tocopherol cyclase-like protein</fullName>
    </recommendedName>
</protein>
<evidence type="ECO:0000313" key="1">
    <source>
        <dbReference type="EMBL" id="MBH1941774.1"/>
    </source>
</evidence>
<gene>
    <name evidence="1" type="ORF">I5677_12800</name>
</gene>